<gene>
    <name evidence="16" type="ORF">HMN09_00190400</name>
</gene>
<evidence type="ECO:0000259" key="15">
    <source>
        <dbReference type="Pfam" id="PF07859"/>
    </source>
</evidence>
<evidence type="ECO:0000256" key="10">
    <source>
        <dbReference type="ARBA" id="ARBA00023242"/>
    </source>
</evidence>
<proteinExistence type="inferred from homology"/>
<comment type="caution">
    <text evidence="16">The sequence shown here is derived from an EMBL/GenBank/DDBJ whole genome shotgun (WGS) entry which is preliminary data.</text>
</comment>
<feature type="domain" description="Alpha/beta hydrolase fold-3" evidence="15">
    <location>
        <begin position="182"/>
        <end position="371"/>
    </location>
</feature>
<dbReference type="SUPFAM" id="SSF56281">
    <property type="entry name" value="Metallo-hydrolase/oxidoreductase"/>
    <property type="match status" value="1"/>
</dbReference>
<evidence type="ECO:0000313" key="16">
    <source>
        <dbReference type="EMBL" id="KAF7321032.1"/>
    </source>
</evidence>
<dbReference type="GO" id="GO:0035312">
    <property type="term" value="F:5'-3' DNA exonuclease activity"/>
    <property type="evidence" value="ECO:0007669"/>
    <property type="project" value="TreeGrafter"/>
</dbReference>
<dbReference type="GO" id="GO:0006310">
    <property type="term" value="P:DNA recombination"/>
    <property type="evidence" value="ECO:0007669"/>
    <property type="project" value="UniProtKB-KW"/>
</dbReference>
<dbReference type="GO" id="GO:0004519">
    <property type="term" value="F:endonuclease activity"/>
    <property type="evidence" value="ECO:0007669"/>
    <property type="project" value="UniProtKB-KW"/>
</dbReference>
<keyword evidence="9" id="KW-0234">DNA repair</keyword>
<evidence type="ECO:0000256" key="1">
    <source>
        <dbReference type="ARBA" id="ARBA00004123"/>
    </source>
</evidence>
<dbReference type="EMBL" id="JACAZE010000002">
    <property type="protein sequence ID" value="KAF7321032.1"/>
    <property type="molecule type" value="Genomic_DNA"/>
</dbReference>
<dbReference type="Gene3D" id="3.40.50.1820">
    <property type="entry name" value="alpha/beta hydrolase"/>
    <property type="match status" value="1"/>
</dbReference>
<dbReference type="Gene3D" id="3.60.15.10">
    <property type="entry name" value="Ribonuclease Z/Hydroxyacylglutathione hydrolase-like"/>
    <property type="match status" value="1"/>
</dbReference>
<evidence type="ECO:0000313" key="17">
    <source>
        <dbReference type="Proteomes" id="UP000613580"/>
    </source>
</evidence>
<evidence type="ECO:0000256" key="3">
    <source>
        <dbReference type="ARBA" id="ARBA00022722"/>
    </source>
</evidence>
<evidence type="ECO:0000256" key="11">
    <source>
        <dbReference type="ARBA" id="ARBA00039759"/>
    </source>
</evidence>
<keyword evidence="3" id="KW-0540">Nuclease</keyword>
<dbReference type="PANTHER" id="PTHR23240">
    <property type="entry name" value="DNA CROSS-LINK REPAIR PROTEIN PSO2/SNM1-RELATED"/>
    <property type="match status" value="1"/>
</dbReference>
<dbReference type="PANTHER" id="PTHR23240:SF8">
    <property type="entry name" value="PROTEIN ARTEMIS"/>
    <property type="match status" value="1"/>
</dbReference>
<feature type="compositionally biased region" description="Low complexity" evidence="13">
    <location>
        <begin position="960"/>
        <end position="971"/>
    </location>
</feature>
<protein>
    <recommendedName>
        <fullName evidence="11">Protein artemis</fullName>
    </recommendedName>
    <alternativeName>
        <fullName evidence="12">DNA cross-link repair 1C protein</fullName>
    </alternativeName>
</protein>
<dbReference type="InterPro" id="IPR013094">
    <property type="entry name" value="AB_hydrolase_3"/>
</dbReference>
<reference evidence="16" key="1">
    <citation type="submission" date="2020-05" db="EMBL/GenBank/DDBJ databases">
        <title>Mycena genomes resolve the evolution of fungal bioluminescence.</title>
        <authorList>
            <person name="Tsai I.J."/>
        </authorList>
    </citation>
    <scope>NUCLEOTIDE SEQUENCE</scope>
    <source>
        <strain evidence="16">110903Hualien_Pintung</strain>
    </source>
</reference>
<accession>A0A8H6WKR8</accession>
<dbReference type="GO" id="GO:0006303">
    <property type="term" value="P:double-strand break repair via nonhomologous end joining"/>
    <property type="evidence" value="ECO:0007669"/>
    <property type="project" value="TreeGrafter"/>
</dbReference>
<comment type="subcellular location">
    <subcellularLocation>
        <location evidence="1">Nucleus</location>
    </subcellularLocation>
</comment>
<feature type="region of interest" description="Disordered" evidence="13">
    <location>
        <begin position="1063"/>
        <end position="1084"/>
    </location>
</feature>
<name>A0A8H6WKR8_MYCCL</name>
<dbReference type="GO" id="GO:0000723">
    <property type="term" value="P:telomere maintenance"/>
    <property type="evidence" value="ECO:0007669"/>
    <property type="project" value="TreeGrafter"/>
</dbReference>
<keyword evidence="4" id="KW-0255">Endonuclease</keyword>
<keyword evidence="17" id="KW-1185">Reference proteome</keyword>
<evidence type="ECO:0000256" key="12">
    <source>
        <dbReference type="ARBA" id="ARBA00042677"/>
    </source>
</evidence>
<feature type="region of interest" description="Disordered" evidence="13">
    <location>
        <begin position="13"/>
        <end position="38"/>
    </location>
</feature>
<keyword evidence="7" id="KW-0269">Exonuclease</keyword>
<feature type="region of interest" description="Disordered" evidence="13">
    <location>
        <begin position="1106"/>
        <end position="1129"/>
    </location>
</feature>
<dbReference type="GO" id="GO:0036297">
    <property type="term" value="P:interstrand cross-link repair"/>
    <property type="evidence" value="ECO:0007669"/>
    <property type="project" value="TreeGrafter"/>
</dbReference>
<dbReference type="OrthoDB" id="5561659at2759"/>
<dbReference type="SUPFAM" id="SSF53474">
    <property type="entry name" value="alpha/beta-Hydrolases"/>
    <property type="match status" value="1"/>
</dbReference>
<feature type="region of interest" description="Disordered" evidence="13">
    <location>
        <begin position="951"/>
        <end position="1025"/>
    </location>
</feature>
<keyword evidence="8" id="KW-0233">DNA recombination</keyword>
<keyword evidence="6" id="KW-0378">Hydrolase</keyword>
<comment type="similarity">
    <text evidence="2">Belongs to the DNA repair metallo-beta-lactamase (DRMBL) family.</text>
</comment>
<evidence type="ECO:0000256" key="8">
    <source>
        <dbReference type="ARBA" id="ARBA00023172"/>
    </source>
</evidence>
<evidence type="ECO:0000256" key="2">
    <source>
        <dbReference type="ARBA" id="ARBA00010304"/>
    </source>
</evidence>
<organism evidence="16 17">
    <name type="scientific">Mycena chlorophos</name>
    <name type="common">Agaric fungus</name>
    <name type="synonym">Agaricus chlorophos</name>
    <dbReference type="NCBI Taxonomy" id="658473"/>
    <lineage>
        <taxon>Eukaryota</taxon>
        <taxon>Fungi</taxon>
        <taxon>Dikarya</taxon>
        <taxon>Basidiomycota</taxon>
        <taxon>Agaricomycotina</taxon>
        <taxon>Agaricomycetes</taxon>
        <taxon>Agaricomycetidae</taxon>
        <taxon>Agaricales</taxon>
        <taxon>Marasmiineae</taxon>
        <taxon>Mycenaceae</taxon>
        <taxon>Mycena</taxon>
    </lineage>
</organism>
<evidence type="ECO:0000256" key="5">
    <source>
        <dbReference type="ARBA" id="ARBA00022763"/>
    </source>
</evidence>
<evidence type="ECO:0000256" key="4">
    <source>
        <dbReference type="ARBA" id="ARBA00022759"/>
    </source>
</evidence>
<keyword evidence="5" id="KW-0227">DNA damage</keyword>
<evidence type="ECO:0000256" key="13">
    <source>
        <dbReference type="SAM" id="MobiDB-lite"/>
    </source>
</evidence>
<dbReference type="Pfam" id="PF07859">
    <property type="entry name" value="Abhydrolase_3"/>
    <property type="match status" value="1"/>
</dbReference>
<feature type="compositionally biased region" description="Basic and acidic residues" evidence="13">
    <location>
        <begin position="999"/>
        <end position="1012"/>
    </location>
</feature>
<sequence length="1284" mass="141917">MVLRVSHKNMIKSANYARPGPPPPSAPAKSQSSTMQSTATKSQYGKLTAWQTLGLVFHFLRLPAAVFWKVLTTAYAPYNTGRSFRRVVGDAALRYVAGLSVPQLQAVFVPDAKMYRTWTKQNKLPYTVDELGDGARLNWIGEKTTERVVLFLHGGLSGGFSLPAEDFSLSFWRYVQLELRKRQIDVGFVWLEYTLAPDAAFPSPLRQARLALNFLLGSGVQPSNLQVVGDSAGANLVIQLISQALHPLGSVPRISLVSPLRGAVLISPWVSLASSSQSDINNDGLDYVPSRTAATLGAVVLKNVPADQLPFAEAVRAPQDWFSGAETVFERVLITAGSAEILWDDILAFAEAFKKHHREAKLVTQPNGLHDDVFLDFLVGEKKLGMLTPHDSVSAATVCLPSCVGQMPRGSPYHSFVKPYHIRVDEFTATPDVDTVPFLHLLTHTHSDHIVGLQAKSFGYTVVCSQDAKEMLLRHEVYKERAFFEQEYRAEATRTYSHLKVDPLIQPDGSVVYEGSRDLLKALTLNTPTEIELSNNDKVTITLFDANHCPGAVMFLIEGKYGPILHTGDFRAEPWFLNTIVNNPFLQPYLAGPDGSPAMKPLEAIHIDTECVFNTAPVPTKAEATSGLIELMKLLPDDTYFFINAWTWGYENVLKDIARSFRTRIHFDRYKANILGHVSDPFLREIGTRDAHSTRFHACERFARCPHVDVARPTDSNGFFANVEGETRNTKGHRVVYINPVTMTKERWDQYVMDVRLALQFREPIRTLLVPLSRHSPLPELQDFVKLFRPKRIVPNALVPELRNLDWVAILRIFVPFLAQRPSEKDLALDAEETAFAGKLFGAPMPAPHGEDTTEDAALQNIVGGDPVEDTARKYAVSSALQKRLTVIRSWLDMSNQTAIPSVFAPPQTAAQQVTYFRTMGSDDDSTDDEDAERAREVTMHWAFGLEGDVDPHGLGIVNSSPSTSSASPKKAVSEASPSPLRMRDKGKGRAIFSPGKSQENEPTGKRGREWNETPSPARKRVRVVSPRSELGSPFSVSKAFPSRERYISPLQPIDTNAVASTSKIGTTPRKYPPSPVTHTPDSTPSAIYSFGGGRYGVVGIFRGASPSKGKQRAEPITAPLSAEPKSPPPTLPAALASISAEHKRLTDRLKLHDRLIAGPSRKNISPAFFEKRRRLQERERLLRGKLGYLQALSDGKAAVPVRHYHFDPPSARPRGPPADGEDWWEWNGVVYDQDEQSGSGSVGEDPELRAKIENALREGKPLGAVVPLLGFSQDSESQCSVQV</sequence>
<dbReference type="Pfam" id="PF07522">
    <property type="entry name" value="DRMBL"/>
    <property type="match status" value="1"/>
</dbReference>
<evidence type="ECO:0000256" key="9">
    <source>
        <dbReference type="ARBA" id="ARBA00023204"/>
    </source>
</evidence>
<keyword evidence="10" id="KW-0539">Nucleus</keyword>
<evidence type="ECO:0000259" key="14">
    <source>
        <dbReference type="Pfam" id="PF07522"/>
    </source>
</evidence>
<dbReference type="InterPro" id="IPR029058">
    <property type="entry name" value="AB_hydrolase_fold"/>
</dbReference>
<dbReference type="GO" id="GO:0003684">
    <property type="term" value="F:damaged DNA binding"/>
    <property type="evidence" value="ECO:0007669"/>
    <property type="project" value="TreeGrafter"/>
</dbReference>
<evidence type="ECO:0000256" key="6">
    <source>
        <dbReference type="ARBA" id="ARBA00022801"/>
    </source>
</evidence>
<dbReference type="Proteomes" id="UP000613580">
    <property type="component" value="Unassembled WGS sequence"/>
</dbReference>
<dbReference type="InterPro" id="IPR011084">
    <property type="entry name" value="DRMBL"/>
</dbReference>
<dbReference type="InterPro" id="IPR036866">
    <property type="entry name" value="RibonucZ/Hydroxyglut_hydro"/>
</dbReference>
<evidence type="ECO:0000256" key="7">
    <source>
        <dbReference type="ARBA" id="ARBA00022839"/>
    </source>
</evidence>
<dbReference type="GO" id="GO:0005634">
    <property type="term" value="C:nucleus"/>
    <property type="evidence" value="ECO:0007669"/>
    <property type="project" value="UniProtKB-SubCell"/>
</dbReference>
<feature type="domain" description="DNA repair metallo-beta-lactamase" evidence="14">
    <location>
        <begin position="726"/>
        <end position="797"/>
    </location>
</feature>